<evidence type="ECO:0008006" key="3">
    <source>
        <dbReference type="Google" id="ProtNLM"/>
    </source>
</evidence>
<protein>
    <recommendedName>
        <fullName evidence="3">Capsule polysaccharide biosynthesis protein</fullName>
    </recommendedName>
</protein>
<proteinExistence type="predicted"/>
<keyword evidence="2" id="KW-1185">Reference proteome</keyword>
<dbReference type="EMBL" id="CP013124">
    <property type="protein sequence ID" value="ALN19712.1"/>
    <property type="molecule type" value="Genomic_DNA"/>
</dbReference>
<dbReference type="InterPro" id="IPR043148">
    <property type="entry name" value="TagF_C"/>
</dbReference>
<name>A0ABM5VXV0_ECTME</name>
<accession>A0ABM5VXV0</accession>
<reference evidence="1 2" key="1">
    <citation type="submission" date="2015-11" db="EMBL/GenBank/DDBJ databases">
        <authorList>
            <person name="Chong T.M."/>
            <person name="Chan K.G."/>
            <person name="Dessaux Y."/>
        </authorList>
    </citation>
    <scope>NUCLEOTIDE SEQUENCE [LARGE SCALE GENOMIC DNA]</scope>
    <source>
        <strain evidence="1 2">S5.2</strain>
    </source>
</reference>
<evidence type="ECO:0000313" key="2">
    <source>
        <dbReference type="Proteomes" id="UP000028530"/>
    </source>
</evidence>
<sequence>MVLPKSSQGAGAGYNITGAFMMDIVRSLRDLFFFKRSKIFILSDSKFSEEISGSLYLKDSHVISERAKLQATTSIIALQNVSVDKAIVGRERCRSVFGVLLLAAAVAKFSPMMKYIPGLSRYIEEIFIGLAVAPMLHDGSVSCKALKKQVYRNILFCLVASKLFSLILRRVKPESAYVVCYYSILGMALCAACRQLEIPITDIQHGVAGGSMRAYAGWGKAPRHGYTTLPDTFFCWTRFDAEAIADWAQHTDRHRAVVTGSMWRDYVMEQSLLVEAERQWSGFFKEINSYEKRVLITMQSSTLAPLFVDVVKRCGSNYCFLIRKHPGFLLEKNESYMDLSSNYPNVFFEQPSNISLQVLIKRVDVHLTEWSGAVIDAYFEGVKSIVVSEEALDYFENYITNGKVVYADERVGVMAVLDEL</sequence>
<dbReference type="Gene3D" id="3.40.50.12580">
    <property type="match status" value="1"/>
</dbReference>
<dbReference type="Proteomes" id="UP000028530">
    <property type="component" value="Chromosome"/>
</dbReference>
<dbReference type="SUPFAM" id="SSF53756">
    <property type="entry name" value="UDP-Glycosyltransferase/glycogen phosphorylase"/>
    <property type="match status" value="1"/>
</dbReference>
<gene>
    <name evidence="1" type="ORF">DW68_014070</name>
</gene>
<evidence type="ECO:0000313" key="1">
    <source>
        <dbReference type="EMBL" id="ALN19712.1"/>
    </source>
</evidence>
<organism evidence="1 2">
    <name type="scientific">Ectopseudomonas mendocina S5.2</name>
    <dbReference type="NCBI Taxonomy" id="1225174"/>
    <lineage>
        <taxon>Bacteria</taxon>
        <taxon>Pseudomonadati</taxon>
        <taxon>Pseudomonadota</taxon>
        <taxon>Gammaproteobacteria</taxon>
        <taxon>Pseudomonadales</taxon>
        <taxon>Pseudomonadaceae</taxon>
        <taxon>Ectopseudomonas</taxon>
    </lineage>
</organism>